<dbReference type="Proteomes" id="UP000199274">
    <property type="component" value="Unassembled WGS sequence"/>
</dbReference>
<sequence>MTIFTIARFKEESNHRLEINSIYENYALDSYSFFIFSNTKI</sequence>
<dbReference type="STRING" id="178355.SAMN04488062_11776"/>
<proteinExistence type="predicted"/>
<dbReference type="AlphaFoldDB" id="A0A1G8GAP3"/>
<reference evidence="2" key="1">
    <citation type="submission" date="2016-10" db="EMBL/GenBank/DDBJ databases">
        <authorList>
            <person name="Varghese N."/>
            <person name="Submissions S."/>
        </authorList>
    </citation>
    <scope>NUCLEOTIDE SEQUENCE [LARGE SCALE GENOMIC DNA]</scope>
    <source>
        <strain evidence="2">CGMCC 1.2747</strain>
    </source>
</reference>
<evidence type="ECO:0000313" key="1">
    <source>
        <dbReference type="EMBL" id="SDH91482.1"/>
    </source>
</evidence>
<evidence type="ECO:0000313" key="2">
    <source>
        <dbReference type="Proteomes" id="UP000199274"/>
    </source>
</evidence>
<protein>
    <submittedName>
        <fullName evidence="1">Uncharacterized protein</fullName>
    </submittedName>
</protein>
<dbReference type="EMBL" id="FNDB01000017">
    <property type="protein sequence ID" value="SDH91482.1"/>
    <property type="molecule type" value="Genomic_DNA"/>
</dbReference>
<name>A0A1G8GAP3_9FLAO</name>
<organism evidence="1 2">
    <name type="scientific">Flavobacterium omnivorum</name>
    <dbReference type="NCBI Taxonomy" id="178355"/>
    <lineage>
        <taxon>Bacteria</taxon>
        <taxon>Pseudomonadati</taxon>
        <taxon>Bacteroidota</taxon>
        <taxon>Flavobacteriia</taxon>
        <taxon>Flavobacteriales</taxon>
        <taxon>Flavobacteriaceae</taxon>
        <taxon>Flavobacterium</taxon>
    </lineage>
</organism>
<accession>A0A1G8GAP3</accession>
<gene>
    <name evidence="1" type="ORF">SAMN04488062_11776</name>
</gene>
<keyword evidence="2" id="KW-1185">Reference proteome</keyword>